<name>A0A850QJJ3_9BURK</name>
<dbReference type="SUPFAM" id="SSF53756">
    <property type="entry name" value="UDP-Glycosyltransferase/glycogen phosphorylase"/>
    <property type="match status" value="1"/>
</dbReference>
<dbReference type="Proteomes" id="UP000588051">
    <property type="component" value="Unassembled WGS sequence"/>
</dbReference>
<feature type="transmembrane region" description="Helical" evidence="1">
    <location>
        <begin position="85"/>
        <end position="105"/>
    </location>
</feature>
<evidence type="ECO:0000313" key="4">
    <source>
        <dbReference type="Proteomes" id="UP000588051"/>
    </source>
</evidence>
<evidence type="ECO:0000313" key="3">
    <source>
        <dbReference type="EMBL" id="NVO76930.1"/>
    </source>
</evidence>
<dbReference type="RefSeq" id="WP_176802211.1">
    <property type="nucleotide sequence ID" value="NZ_JABXYJ010000002.1"/>
</dbReference>
<proteinExistence type="predicted"/>
<evidence type="ECO:0000259" key="2">
    <source>
        <dbReference type="Pfam" id="PF09314"/>
    </source>
</evidence>
<protein>
    <submittedName>
        <fullName evidence="3">DUF1972 domain-containing protein</fullName>
    </submittedName>
</protein>
<dbReference type="Pfam" id="PF09314">
    <property type="entry name" value="DUF1972"/>
    <property type="match status" value="1"/>
</dbReference>
<gene>
    <name evidence="3" type="ORF">HV832_03660</name>
</gene>
<sequence length="357" mass="40563">MKNTKKKIAFIGTVGIPNRYGGFESFLEHCAPIIAKSVDEVIVTCDASAYENQAEIYNGVSRMFIPLKANGISSIFHDLYAFIKVLPLVSHIVVLGVSGGIWFPLFRLLCWIMKVHLSVNVDGVEWRRSKFSWVKRKILKLFDFLAQKCSNKIVYDNEALLPFVLNSCKSKAILISYSGDHVLRLMPKPSVITKSALTICRVEPENQVEMLIEGMLASHLTSYTFVGNWNNSLYGRLMKERYKNEKRIVFSDPIYDAGKLAELRETHEFYLHGHSVGGTNPSLVEMLFYDNKILCFDCTFNRATAGSAASYFQSSNQLSQLINTTIGLEVKSRNSYIKNYTSQRIAKDYLQMLDFIH</sequence>
<comment type="caution">
    <text evidence="3">The sequence shown here is derived from an EMBL/GenBank/DDBJ whole genome shotgun (WGS) entry which is preliminary data.</text>
</comment>
<reference evidence="3 4" key="1">
    <citation type="submission" date="2020-06" db="EMBL/GenBank/DDBJ databases">
        <authorList>
            <person name="Qiu C."/>
            <person name="Liu Z."/>
        </authorList>
    </citation>
    <scope>NUCLEOTIDE SEQUENCE [LARGE SCALE GENOMIC DNA]</scope>
    <source>
        <strain evidence="3 4">EM 1</strain>
    </source>
</reference>
<dbReference type="InterPro" id="IPR015393">
    <property type="entry name" value="DUF1972"/>
</dbReference>
<keyword evidence="1" id="KW-0812">Transmembrane</keyword>
<keyword evidence="1" id="KW-1133">Transmembrane helix</keyword>
<evidence type="ECO:0000256" key="1">
    <source>
        <dbReference type="SAM" id="Phobius"/>
    </source>
</evidence>
<accession>A0A850QJJ3</accession>
<dbReference type="EMBL" id="JABXYJ010000002">
    <property type="protein sequence ID" value="NVO76930.1"/>
    <property type="molecule type" value="Genomic_DNA"/>
</dbReference>
<keyword evidence="4" id="KW-1185">Reference proteome</keyword>
<organism evidence="3 4">
    <name type="scientific">Undibacterium oligocarboniphilum</name>
    <dbReference type="NCBI Taxonomy" id="666702"/>
    <lineage>
        <taxon>Bacteria</taxon>
        <taxon>Pseudomonadati</taxon>
        <taxon>Pseudomonadota</taxon>
        <taxon>Betaproteobacteria</taxon>
        <taxon>Burkholderiales</taxon>
        <taxon>Oxalobacteraceae</taxon>
        <taxon>Undibacterium</taxon>
    </lineage>
</organism>
<keyword evidence="1" id="KW-0472">Membrane</keyword>
<feature type="domain" description="DUF1972" evidence="2">
    <location>
        <begin position="6"/>
        <end position="177"/>
    </location>
</feature>
<dbReference type="AlphaFoldDB" id="A0A850QJJ3"/>